<gene>
    <name evidence="2" type="ORF">BJX68DRAFT_195602</name>
</gene>
<dbReference type="RefSeq" id="XP_070893755.1">
    <property type="nucleotide sequence ID" value="XM_071037471.1"/>
</dbReference>
<proteinExistence type="predicted"/>
<accession>A0ABR4JJC4</accession>
<dbReference type="SUPFAM" id="SSF69065">
    <property type="entry name" value="RNase III domain-like"/>
    <property type="match status" value="1"/>
</dbReference>
<dbReference type="PROSITE" id="PS50142">
    <property type="entry name" value="RNASE_3_2"/>
    <property type="match status" value="1"/>
</dbReference>
<keyword evidence="3" id="KW-1185">Reference proteome</keyword>
<sequence length="148" mass="15967">MTAPIPERDRPRALCTRFNIVPNDESLFTEALSAAGYRDSTGHKNLAGVGDATLLQNTQVEGRERHMSRGAITDMVKQIAGNENLAARGFELGIDAYILNNPAHRGDIQDRLMATTMEAIIGAVFLDNGKSLSAVQSIIAAFGLGWPE</sequence>
<dbReference type="CDD" id="cd00593">
    <property type="entry name" value="RIBOc"/>
    <property type="match status" value="1"/>
</dbReference>
<dbReference type="Gene3D" id="1.10.1520.10">
    <property type="entry name" value="Ribonuclease III domain"/>
    <property type="match status" value="1"/>
</dbReference>
<organism evidence="2 3">
    <name type="scientific">Aspergillus pseudodeflectus</name>
    <dbReference type="NCBI Taxonomy" id="176178"/>
    <lineage>
        <taxon>Eukaryota</taxon>
        <taxon>Fungi</taxon>
        <taxon>Dikarya</taxon>
        <taxon>Ascomycota</taxon>
        <taxon>Pezizomycotina</taxon>
        <taxon>Eurotiomycetes</taxon>
        <taxon>Eurotiomycetidae</taxon>
        <taxon>Eurotiales</taxon>
        <taxon>Aspergillaceae</taxon>
        <taxon>Aspergillus</taxon>
        <taxon>Aspergillus subgen. Nidulantes</taxon>
    </lineage>
</organism>
<name>A0ABR4JJC4_9EURO</name>
<feature type="domain" description="RNase III" evidence="1">
    <location>
        <begin position="11"/>
        <end position="129"/>
    </location>
</feature>
<evidence type="ECO:0000313" key="2">
    <source>
        <dbReference type="EMBL" id="KAL2839867.1"/>
    </source>
</evidence>
<dbReference type="InterPro" id="IPR036389">
    <property type="entry name" value="RNase_III_sf"/>
</dbReference>
<comment type="caution">
    <text evidence="2">The sequence shown here is derived from an EMBL/GenBank/DDBJ whole genome shotgun (WGS) entry which is preliminary data.</text>
</comment>
<reference evidence="2 3" key="1">
    <citation type="submission" date="2024-07" db="EMBL/GenBank/DDBJ databases">
        <title>Section-level genome sequencing and comparative genomics of Aspergillus sections Usti and Cavernicolus.</title>
        <authorList>
            <consortium name="Lawrence Berkeley National Laboratory"/>
            <person name="Nybo J.L."/>
            <person name="Vesth T.C."/>
            <person name="Theobald S."/>
            <person name="Frisvad J.C."/>
            <person name="Larsen T.O."/>
            <person name="Kjaerboelling I."/>
            <person name="Rothschild-Mancinelli K."/>
            <person name="Lyhne E.K."/>
            <person name="Kogle M.E."/>
            <person name="Barry K."/>
            <person name="Clum A."/>
            <person name="Na H."/>
            <person name="Ledsgaard L."/>
            <person name="Lin J."/>
            <person name="Lipzen A."/>
            <person name="Kuo A."/>
            <person name="Riley R."/>
            <person name="Mondo S."/>
            <person name="LaButti K."/>
            <person name="Haridas S."/>
            <person name="Pangalinan J."/>
            <person name="Salamov A.A."/>
            <person name="Simmons B.A."/>
            <person name="Magnuson J.K."/>
            <person name="Chen J."/>
            <person name="Drula E."/>
            <person name="Henrissat B."/>
            <person name="Wiebenga A."/>
            <person name="Lubbers R.J."/>
            <person name="Gomes A.C."/>
            <person name="Macurrencykelacurrency M.R."/>
            <person name="Stajich J."/>
            <person name="Grigoriev I.V."/>
            <person name="Mortensen U.H."/>
            <person name="De vries R.P."/>
            <person name="Baker S.E."/>
            <person name="Andersen M.R."/>
        </authorList>
    </citation>
    <scope>NUCLEOTIDE SEQUENCE [LARGE SCALE GENOMIC DNA]</scope>
    <source>
        <strain evidence="2 3">CBS 756.74</strain>
    </source>
</reference>
<evidence type="ECO:0000313" key="3">
    <source>
        <dbReference type="Proteomes" id="UP001610444"/>
    </source>
</evidence>
<dbReference type="GeneID" id="98152635"/>
<protein>
    <submittedName>
        <fullName evidence="2">Ribonuclease III domain-containing protein</fullName>
    </submittedName>
</protein>
<dbReference type="EMBL" id="JBFXLR010000070">
    <property type="protein sequence ID" value="KAL2839867.1"/>
    <property type="molecule type" value="Genomic_DNA"/>
</dbReference>
<dbReference type="InterPro" id="IPR000999">
    <property type="entry name" value="RNase_III_dom"/>
</dbReference>
<dbReference type="Proteomes" id="UP001610444">
    <property type="component" value="Unassembled WGS sequence"/>
</dbReference>
<evidence type="ECO:0000259" key="1">
    <source>
        <dbReference type="PROSITE" id="PS50142"/>
    </source>
</evidence>
<dbReference type="Pfam" id="PF00636">
    <property type="entry name" value="Ribonuclease_3"/>
    <property type="match status" value="1"/>
</dbReference>